<accession>A0A7C9CH64</accession>
<name>A0A7C9CH64_OPUST</name>
<reference evidence="1" key="1">
    <citation type="journal article" date="2013" name="J. Plant Res.">
        <title>Effect of fungi and light on seed germination of three Opuntia species from semiarid lands of central Mexico.</title>
        <authorList>
            <person name="Delgado-Sanchez P."/>
            <person name="Jimenez-Bremont J.F."/>
            <person name="Guerrero-Gonzalez Mde L."/>
            <person name="Flores J."/>
        </authorList>
    </citation>
    <scope>NUCLEOTIDE SEQUENCE</scope>
    <source>
        <tissue evidence="1">Cladode</tissue>
    </source>
</reference>
<organism evidence="1">
    <name type="scientific">Opuntia streptacantha</name>
    <name type="common">Prickly pear cactus</name>
    <name type="synonym">Opuntia cardona</name>
    <dbReference type="NCBI Taxonomy" id="393608"/>
    <lineage>
        <taxon>Eukaryota</taxon>
        <taxon>Viridiplantae</taxon>
        <taxon>Streptophyta</taxon>
        <taxon>Embryophyta</taxon>
        <taxon>Tracheophyta</taxon>
        <taxon>Spermatophyta</taxon>
        <taxon>Magnoliopsida</taxon>
        <taxon>eudicotyledons</taxon>
        <taxon>Gunneridae</taxon>
        <taxon>Pentapetalae</taxon>
        <taxon>Caryophyllales</taxon>
        <taxon>Cactineae</taxon>
        <taxon>Cactaceae</taxon>
        <taxon>Opuntioideae</taxon>
        <taxon>Opuntia</taxon>
    </lineage>
</organism>
<dbReference type="AlphaFoldDB" id="A0A7C9CH64"/>
<sequence>MCLEHPLSTNQNCSCPVRDLEQAAGLFSALFSPTCALFLSRIRLSLDPSSESVSLLAISATTSSASSSDPSSSSVESPQAASIALVNRFPVLFPPFFLNSFLGDSVS</sequence>
<protein>
    <submittedName>
        <fullName evidence="1">Uncharacterized protein</fullName>
    </submittedName>
</protein>
<proteinExistence type="predicted"/>
<reference evidence="1" key="2">
    <citation type="submission" date="2020-07" db="EMBL/GenBank/DDBJ databases">
        <authorList>
            <person name="Vera ALvarez R."/>
            <person name="Arias-Moreno D.M."/>
            <person name="Jimenez-Jacinto V."/>
            <person name="Jimenez-Bremont J.F."/>
            <person name="Swaminathan K."/>
            <person name="Moose S.P."/>
            <person name="Guerrero-Gonzalez M.L."/>
            <person name="Marino-Ramirez L."/>
            <person name="Landsman D."/>
            <person name="Rodriguez-Kessler M."/>
            <person name="Delgado-Sanchez P."/>
        </authorList>
    </citation>
    <scope>NUCLEOTIDE SEQUENCE</scope>
    <source>
        <tissue evidence="1">Cladode</tissue>
    </source>
</reference>
<evidence type="ECO:0000313" key="1">
    <source>
        <dbReference type="EMBL" id="MBA4615764.1"/>
    </source>
</evidence>
<dbReference type="EMBL" id="GISG01008699">
    <property type="protein sequence ID" value="MBA4615764.1"/>
    <property type="molecule type" value="Transcribed_RNA"/>
</dbReference>